<evidence type="ECO:0000313" key="7">
    <source>
        <dbReference type="EMBL" id="TPX45566.1"/>
    </source>
</evidence>
<keyword evidence="2" id="KW-0694">RNA-binding</keyword>
<dbReference type="PANTHER" id="PTHR47093">
    <property type="entry name" value="PROTEIN JSN1-RELATED"/>
    <property type="match status" value="1"/>
</dbReference>
<proteinExistence type="predicted"/>
<feature type="compositionally biased region" description="Low complexity" evidence="4">
    <location>
        <begin position="61"/>
        <end position="80"/>
    </location>
</feature>
<feature type="compositionally biased region" description="Low complexity" evidence="4">
    <location>
        <begin position="229"/>
        <end position="241"/>
    </location>
</feature>
<feature type="region of interest" description="Disordered" evidence="4">
    <location>
        <begin position="1005"/>
        <end position="1027"/>
    </location>
</feature>
<dbReference type="SMART" id="SM00360">
    <property type="entry name" value="RRM"/>
    <property type="match status" value="2"/>
</dbReference>
<dbReference type="GO" id="GO:0003723">
    <property type="term" value="F:RNA binding"/>
    <property type="evidence" value="ECO:0007669"/>
    <property type="project" value="UniProtKB-UniRule"/>
</dbReference>
<evidence type="ECO:0000256" key="1">
    <source>
        <dbReference type="ARBA" id="ARBA00022737"/>
    </source>
</evidence>
<name>A0A507D276_9FUNG</name>
<accession>A0A507D276</accession>
<sequence length="1115" mass="120229">MESPRLKSATTTTSTIPLNTPTPMQPSDAPRYSNASSTIPSVPPPSFFLESVHETSELDHPSPSSAHSSSSHSSGNSHYSKIGQLHLSPSLASGLRRTRAETFSSYNNNKMLKETEPILPSSSPGGRARAGSLSLPANNLTAAFGPSLFATSWQPGQPQTPTTPITSNVNISADFMIGGSEETASLVRTLDMLGLDEPVEKRIGSPMTFNGGGVHALFGRTSGDNSVYNSAPASSPNASANGTLAPPAATSPSHLRSRSYSMAVGEQLSITIPNPHASILRPRATSIAYMESTFDNETTPNRKPASERLARTDIDSPTILEKLTMTVQTYVGESSPTAASLLNGFGPDSPTAQEQIPTRSLWIGNIDTTISPADLLSLFAPFGVIESLRILTDKECAFVNYVRVEDAIRARDEMQGSKVGNCVVRVGFGKAESISENQGMQPTKSLWIGNIPPMTEPAELENIFRVFGPIESARVLTHKNCGFINYERLEDAMEARKAMNGREIGGSVVKINFAKVPSISTPGSSPDHERTHNFILSTPTRPPPTTTPMSTPGLTTSVGGITSMDPNAPSFSPLGTRSLYGGGAIPTLMGGIPNMTTTNGMPLMHLVGQPVLNGYDSHLNSSSESLDLSMMPFDSDSYAPAIPPLPEPRANRRVDQNRLRDMRKRLEGHITLKEVDLIYQEIVEDTVDLCTDYIGNVVIQKIVDKSTDQHRLRLLEKVAPHMAAVGIHKNGTWAVQKMIDSAKTTQQIQVIVTALRPYTPPLLLDQFGNYVVQCCLRLGPHRNQFVFDSMHTKCLDIAQGRFGARAMRACLESQYTTKRQQKHVAIAIVQNSVQLCTNPNGAILITWLLDTSSLPGRYRVLAPKLAPHIASLCTHKLASATILKLVTQRIEMDARDVIIKTIFFGEDAVLEEVLSDQVHGVSVIQKILASACVSIDEKIRLGERTRQVLNRMPELQDNAMGYKRLLDELAVIPSAAPALGTETSLTAQDIVSPLTPQSTFTFANPSSNEYFPSHLPTPSGSPSPPTLGYTGSAQISQPNFSASTYYMPATPPHNLSKNTSMTTSSLLSNLNNISSSNPTSNSLLSNPSTASKYGTALAQSRYPLQFGSLSLDGSQ</sequence>
<evidence type="ECO:0008006" key="9">
    <source>
        <dbReference type="Google" id="ProtNLM"/>
    </source>
</evidence>
<feature type="repeat" description="Pumilio" evidence="3">
    <location>
        <begin position="681"/>
        <end position="716"/>
    </location>
</feature>
<dbReference type="EMBL" id="QEAM01000137">
    <property type="protein sequence ID" value="TPX45566.1"/>
    <property type="molecule type" value="Genomic_DNA"/>
</dbReference>
<dbReference type="SMART" id="SM00025">
    <property type="entry name" value="Pumilio"/>
    <property type="match status" value="5"/>
</dbReference>
<dbReference type="SUPFAM" id="SSF54928">
    <property type="entry name" value="RNA-binding domain, RBD"/>
    <property type="match status" value="1"/>
</dbReference>
<feature type="repeat" description="Pumilio" evidence="3">
    <location>
        <begin position="717"/>
        <end position="753"/>
    </location>
</feature>
<evidence type="ECO:0000259" key="6">
    <source>
        <dbReference type="PROSITE" id="PS50303"/>
    </source>
</evidence>
<dbReference type="AlphaFoldDB" id="A0A507D276"/>
<dbReference type="Gene3D" id="1.25.10.10">
    <property type="entry name" value="Leucine-rich Repeat Variant"/>
    <property type="match status" value="1"/>
</dbReference>
<dbReference type="Proteomes" id="UP000320475">
    <property type="component" value="Unassembled WGS sequence"/>
</dbReference>
<keyword evidence="1" id="KW-0677">Repeat</keyword>
<dbReference type="CDD" id="cd00590">
    <property type="entry name" value="RRM_SF"/>
    <property type="match status" value="2"/>
</dbReference>
<dbReference type="VEuPathDB" id="FungiDB:SeMB42_g00654"/>
<evidence type="ECO:0000259" key="5">
    <source>
        <dbReference type="PROSITE" id="PS50102"/>
    </source>
</evidence>
<feature type="region of interest" description="Disordered" evidence="4">
    <location>
        <begin position="228"/>
        <end position="258"/>
    </location>
</feature>
<comment type="caution">
    <text evidence="7">The sequence shown here is derived from an EMBL/GenBank/DDBJ whole genome shotgun (WGS) entry which is preliminary data.</text>
</comment>
<dbReference type="InterPro" id="IPR035979">
    <property type="entry name" value="RBD_domain_sf"/>
</dbReference>
<dbReference type="Pfam" id="PF00806">
    <property type="entry name" value="PUF"/>
    <property type="match status" value="3"/>
</dbReference>
<dbReference type="PROSITE" id="PS50302">
    <property type="entry name" value="PUM"/>
    <property type="match status" value="2"/>
</dbReference>
<dbReference type="InterPro" id="IPR033133">
    <property type="entry name" value="PUM-HD"/>
</dbReference>
<dbReference type="InterPro" id="IPR001313">
    <property type="entry name" value="Pumilio_RNA-bd_rpt"/>
</dbReference>
<feature type="domain" description="RRM" evidence="5">
    <location>
        <begin position="359"/>
        <end position="431"/>
    </location>
</feature>
<dbReference type="PROSITE" id="PS50303">
    <property type="entry name" value="PUM_HD"/>
    <property type="match status" value="1"/>
</dbReference>
<dbReference type="Gene3D" id="3.30.70.330">
    <property type="match status" value="2"/>
</dbReference>
<evidence type="ECO:0000256" key="4">
    <source>
        <dbReference type="SAM" id="MobiDB-lite"/>
    </source>
</evidence>
<feature type="compositionally biased region" description="Basic and acidic residues" evidence="4">
    <location>
        <begin position="51"/>
        <end position="60"/>
    </location>
</feature>
<dbReference type="OrthoDB" id="2017782at2759"/>
<dbReference type="InterPro" id="IPR012677">
    <property type="entry name" value="Nucleotide-bd_a/b_plait_sf"/>
</dbReference>
<dbReference type="PROSITE" id="PS50102">
    <property type="entry name" value="RRM"/>
    <property type="match status" value="2"/>
</dbReference>
<dbReference type="Pfam" id="PF00076">
    <property type="entry name" value="RRM_1"/>
    <property type="match status" value="2"/>
</dbReference>
<feature type="region of interest" description="Disordered" evidence="4">
    <location>
        <begin position="1069"/>
        <end position="1090"/>
    </location>
</feature>
<organism evidence="7 8">
    <name type="scientific">Synchytrium endobioticum</name>
    <dbReference type="NCBI Taxonomy" id="286115"/>
    <lineage>
        <taxon>Eukaryota</taxon>
        <taxon>Fungi</taxon>
        <taxon>Fungi incertae sedis</taxon>
        <taxon>Chytridiomycota</taxon>
        <taxon>Chytridiomycota incertae sedis</taxon>
        <taxon>Chytridiomycetes</taxon>
        <taxon>Synchytriales</taxon>
        <taxon>Synchytriaceae</taxon>
        <taxon>Synchytrium</taxon>
    </lineage>
</organism>
<dbReference type="SUPFAM" id="SSF48371">
    <property type="entry name" value="ARM repeat"/>
    <property type="match status" value="1"/>
</dbReference>
<protein>
    <recommendedName>
        <fullName evidence="9">PUM-HD domain-containing protein</fullName>
    </recommendedName>
</protein>
<dbReference type="InterPro" id="IPR000504">
    <property type="entry name" value="RRM_dom"/>
</dbReference>
<dbReference type="InterPro" id="IPR016024">
    <property type="entry name" value="ARM-type_fold"/>
</dbReference>
<feature type="domain" description="PUM-HD" evidence="6">
    <location>
        <begin position="622"/>
        <end position="973"/>
    </location>
</feature>
<evidence type="ECO:0000256" key="3">
    <source>
        <dbReference type="PROSITE-ProRule" id="PRU00317"/>
    </source>
</evidence>
<evidence type="ECO:0000256" key="2">
    <source>
        <dbReference type="PROSITE-ProRule" id="PRU00176"/>
    </source>
</evidence>
<feature type="domain" description="RRM" evidence="5">
    <location>
        <begin position="444"/>
        <end position="516"/>
    </location>
</feature>
<reference evidence="7 8" key="1">
    <citation type="journal article" date="2019" name="Sci. Rep.">
        <title>Comparative genomics of chytrid fungi reveal insights into the obligate biotrophic and pathogenic lifestyle of Synchytrium endobioticum.</title>
        <authorList>
            <person name="van de Vossenberg B.T.L.H."/>
            <person name="Warris S."/>
            <person name="Nguyen H.D.T."/>
            <person name="van Gent-Pelzer M.P.E."/>
            <person name="Joly D.L."/>
            <person name="van de Geest H.C."/>
            <person name="Bonants P.J.M."/>
            <person name="Smith D.S."/>
            <person name="Levesque C.A."/>
            <person name="van der Lee T.A.J."/>
        </authorList>
    </citation>
    <scope>NUCLEOTIDE SEQUENCE [LARGE SCALE GENOMIC DNA]</scope>
    <source>
        <strain evidence="7 8">LEV6574</strain>
    </source>
</reference>
<evidence type="ECO:0000313" key="8">
    <source>
        <dbReference type="Proteomes" id="UP000320475"/>
    </source>
</evidence>
<feature type="compositionally biased region" description="Low complexity" evidence="4">
    <location>
        <begin position="10"/>
        <end position="22"/>
    </location>
</feature>
<dbReference type="InterPro" id="IPR052645">
    <property type="entry name" value="Pumilio_domain_protein"/>
</dbReference>
<dbReference type="InterPro" id="IPR011989">
    <property type="entry name" value="ARM-like"/>
</dbReference>
<gene>
    <name evidence="7" type="ORF">SeLEV6574_g03795</name>
</gene>
<dbReference type="PANTHER" id="PTHR47093:SF1">
    <property type="entry name" value="PROTEIN JSN1-RELATED"/>
    <property type="match status" value="1"/>
</dbReference>
<feature type="region of interest" description="Disordered" evidence="4">
    <location>
        <begin position="1"/>
        <end position="81"/>
    </location>
</feature>
<dbReference type="GO" id="GO:0000288">
    <property type="term" value="P:nuclear-transcribed mRNA catabolic process, deadenylation-dependent decay"/>
    <property type="evidence" value="ECO:0007669"/>
    <property type="project" value="TreeGrafter"/>
</dbReference>